<keyword evidence="2" id="KW-1185">Reference proteome</keyword>
<gene>
    <name evidence="1" type="ORF">AVEN_192687_1</name>
</gene>
<evidence type="ECO:0000313" key="1">
    <source>
        <dbReference type="EMBL" id="GBM68941.1"/>
    </source>
</evidence>
<evidence type="ECO:0000313" key="2">
    <source>
        <dbReference type="Proteomes" id="UP000499080"/>
    </source>
</evidence>
<sequence>MYLTDEIAVLALFDDDMDEITKLKMVANLHRENFWTHEKRYIPSKEELCGSFYGNQYIGQYLSVQTDSFSNPSANRRLEEAVADDWDKMMKFEAS</sequence>
<accession>A0A4Y2HU60</accession>
<dbReference type="EMBL" id="BGPR01002169">
    <property type="protein sequence ID" value="GBM68941.1"/>
    <property type="molecule type" value="Genomic_DNA"/>
</dbReference>
<comment type="caution">
    <text evidence="1">The sequence shown here is derived from an EMBL/GenBank/DDBJ whole genome shotgun (WGS) entry which is preliminary data.</text>
</comment>
<name>A0A4Y2HU60_ARAVE</name>
<dbReference type="Proteomes" id="UP000499080">
    <property type="component" value="Unassembled WGS sequence"/>
</dbReference>
<organism evidence="1 2">
    <name type="scientific">Araneus ventricosus</name>
    <name type="common">Orbweaver spider</name>
    <name type="synonym">Epeira ventricosa</name>
    <dbReference type="NCBI Taxonomy" id="182803"/>
    <lineage>
        <taxon>Eukaryota</taxon>
        <taxon>Metazoa</taxon>
        <taxon>Ecdysozoa</taxon>
        <taxon>Arthropoda</taxon>
        <taxon>Chelicerata</taxon>
        <taxon>Arachnida</taxon>
        <taxon>Araneae</taxon>
        <taxon>Araneomorphae</taxon>
        <taxon>Entelegynae</taxon>
        <taxon>Araneoidea</taxon>
        <taxon>Araneidae</taxon>
        <taxon>Araneus</taxon>
    </lineage>
</organism>
<reference evidence="1 2" key="1">
    <citation type="journal article" date="2019" name="Sci. Rep.">
        <title>Orb-weaving spider Araneus ventricosus genome elucidates the spidroin gene catalogue.</title>
        <authorList>
            <person name="Kono N."/>
            <person name="Nakamura H."/>
            <person name="Ohtoshi R."/>
            <person name="Moran D.A.P."/>
            <person name="Shinohara A."/>
            <person name="Yoshida Y."/>
            <person name="Fujiwara M."/>
            <person name="Mori M."/>
            <person name="Tomita M."/>
            <person name="Arakawa K."/>
        </authorList>
    </citation>
    <scope>NUCLEOTIDE SEQUENCE [LARGE SCALE GENOMIC DNA]</scope>
</reference>
<proteinExistence type="predicted"/>
<dbReference type="AlphaFoldDB" id="A0A4Y2HU60"/>
<protein>
    <submittedName>
        <fullName evidence="1">Uncharacterized protein</fullName>
    </submittedName>
</protein>